<dbReference type="GO" id="GO:0003724">
    <property type="term" value="F:RNA helicase activity"/>
    <property type="evidence" value="ECO:0007669"/>
    <property type="project" value="UniProtKB-EC"/>
</dbReference>
<feature type="domain" description="Helicase ATP-binding" evidence="12">
    <location>
        <begin position="92"/>
        <end position="267"/>
    </location>
</feature>
<dbReference type="InterPro" id="IPR027417">
    <property type="entry name" value="P-loop_NTPase"/>
</dbReference>
<feature type="compositionally biased region" description="Basic and acidic residues" evidence="11">
    <location>
        <begin position="32"/>
        <end position="42"/>
    </location>
</feature>
<dbReference type="GO" id="GO:0016887">
    <property type="term" value="F:ATP hydrolysis activity"/>
    <property type="evidence" value="ECO:0007669"/>
    <property type="project" value="RHEA"/>
</dbReference>
<evidence type="ECO:0000256" key="5">
    <source>
        <dbReference type="ARBA" id="ARBA00022801"/>
    </source>
</evidence>
<reference evidence="15 16" key="1">
    <citation type="submission" date="2017-01" db="EMBL/GenBank/DDBJ databases">
        <authorList>
            <person name="Mah S.A."/>
            <person name="Swanson W.J."/>
            <person name="Moy G.W."/>
            <person name="Vacquier V.D."/>
        </authorList>
    </citation>
    <scope>NUCLEOTIDE SEQUENCE [LARGE SCALE GENOMIC DNA]</scope>
    <source>
        <strain evidence="15 16">GSMNP</strain>
    </source>
</reference>
<proteinExistence type="inferred from homology"/>
<feature type="domain" description="Helicase C-terminal" evidence="13">
    <location>
        <begin position="294"/>
        <end position="444"/>
    </location>
</feature>
<protein>
    <recommendedName>
        <fullName evidence="3">RNA helicase</fullName>
        <ecNumber evidence="3">3.6.4.13</ecNumber>
    </recommendedName>
</protein>
<keyword evidence="5" id="KW-0378">Hydrolase</keyword>
<feature type="region of interest" description="Disordered" evidence="11">
    <location>
        <begin position="741"/>
        <end position="810"/>
    </location>
</feature>
<dbReference type="InterPro" id="IPR012541">
    <property type="entry name" value="DBP10_C"/>
</dbReference>
<evidence type="ECO:0000313" key="15">
    <source>
        <dbReference type="EMBL" id="OMJ26102.1"/>
    </source>
</evidence>
<dbReference type="SUPFAM" id="SSF52540">
    <property type="entry name" value="P-loop containing nucleoside triphosphate hydrolases"/>
    <property type="match status" value="2"/>
</dbReference>
<evidence type="ECO:0000256" key="2">
    <source>
        <dbReference type="ARBA" id="ARBA00010379"/>
    </source>
</evidence>
<dbReference type="SMART" id="SM00490">
    <property type="entry name" value="HELICc"/>
    <property type="match status" value="1"/>
</dbReference>
<name>A0A1R1YGR9_9FUNG</name>
<keyword evidence="7" id="KW-0067">ATP-binding</keyword>
<evidence type="ECO:0000256" key="10">
    <source>
        <dbReference type="PROSITE-ProRule" id="PRU00552"/>
    </source>
</evidence>
<dbReference type="InterPro" id="IPR014014">
    <property type="entry name" value="RNA_helicase_DEAD_Q_motif"/>
</dbReference>
<keyword evidence="4" id="KW-0547">Nucleotide-binding</keyword>
<dbReference type="InterPro" id="IPR001650">
    <property type="entry name" value="Helicase_C-like"/>
</dbReference>
<feature type="region of interest" description="Disordered" evidence="11">
    <location>
        <begin position="1"/>
        <end position="60"/>
    </location>
</feature>
<feature type="compositionally biased region" description="Basic and acidic residues" evidence="11">
    <location>
        <begin position="770"/>
        <end position="798"/>
    </location>
</feature>
<accession>A0A1R1YGR9</accession>
<evidence type="ECO:0000259" key="14">
    <source>
        <dbReference type="PROSITE" id="PS51195"/>
    </source>
</evidence>
<dbReference type="AlphaFoldDB" id="A0A1R1YGR9"/>
<evidence type="ECO:0000259" key="13">
    <source>
        <dbReference type="PROSITE" id="PS51194"/>
    </source>
</evidence>
<dbReference type="InterPro" id="IPR014001">
    <property type="entry name" value="Helicase_ATP-bd"/>
</dbReference>
<keyword evidence="8" id="KW-0694">RNA-binding</keyword>
<evidence type="ECO:0000256" key="11">
    <source>
        <dbReference type="SAM" id="MobiDB-lite"/>
    </source>
</evidence>
<evidence type="ECO:0000313" key="16">
    <source>
        <dbReference type="Proteomes" id="UP000187283"/>
    </source>
</evidence>
<dbReference type="PANTHER" id="PTHR47959:SF8">
    <property type="entry name" value="RNA HELICASE"/>
    <property type="match status" value="1"/>
</dbReference>
<evidence type="ECO:0000256" key="4">
    <source>
        <dbReference type="ARBA" id="ARBA00022741"/>
    </source>
</evidence>
<organism evidence="15 16">
    <name type="scientific">Smittium culicis</name>
    <dbReference type="NCBI Taxonomy" id="133412"/>
    <lineage>
        <taxon>Eukaryota</taxon>
        <taxon>Fungi</taxon>
        <taxon>Fungi incertae sedis</taxon>
        <taxon>Zoopagomycota</taxon>
        <taxon>Kickxellomycotina</taxon>
        <taxon>Harpellomycetes</taxon>
        <taxon>Harpellales</taxon>
        <taxon>Legeriomycetaceae</taxon>
        <taxon>Smittium</taxon>
    </lineage>
</organism>
<dbReference type="GO" id="GO:0005634">
    <property type="term" value="C:nucleus"/>
    <property type="evidence" value="ECO:0007669"/>
    <property type="project" value="InterPro"/>
</dbReference>
<dbReference type="Gene3D" id="3.40.50.300">
    <property type="entry name" value="P-loop containing nucleotide triphosphate hydrolases"/>
    <property type="match status" value="2"/>
</dbReference>
<feature type="compositionally biased region" description="Basic residues" evidence="11">
    <location>
        <begin position="799"/>
        <end position="810"/>
    </location>
</feature>
<feature type="compositionally biased region" description="Basic and acidic residues" evidence="11">
    <location>
        <begin position="741"/>
        <end position="759"/>
    </location>
</feature>
<evidence type="ECO:0000259" key="12">
    <source>
        <dbReference type="PROSITE" id="PS51192"/>
    </source>
</evidence>
<dbReference type="GO" id="GO:0005829">
    <property type="term" value="C:cytosol"/>
    <property type="evidence" value="ECO:0007669"/>
    <property type="project" value="TreeGrafter"/>
</dbReference>
<evidence type="ECO:0000256" key="7">
    <source>
        <dbReference type="ARBA" id="ARBA00022840"/>
    </source>
</evidence>
<evidence type="ECO:0000256" key="1">
    <source>
        <dbReference type="ARBA" id="ARBA00003706"/>
    </source>
</evidence>
<feature type="domain" description="DEAD-box RNA helicase Q" evidence="14">
    <location>
        <begin position="61"/>
        <end position="89"/>
    </location>
</feature>
<comment type="catalytic activity">
    <reaction evidence="9">
        <text>ATP + H2O = ADP + phosphate + H(+)</text>
        <dbReference type="Rhea" id="RHEA:13065"/>
        <dbReference type="ChEBI" id="CHEBI:15377"/>
        <dbReference type="ChEBI" id="CHEBI:15378"/>
        <dbReference type="ChEBI" id="CHEBI:30616"/>
        <dbReference type="ChEBI" id="CHEBI:43474"/>
        <dbReference type="ChEBI" id="CHEBI:456216"/>
        <dbReference type="EC" id="3.6.4.13"/>
    </reaction>
</comment>
<dbReference type="InterPro" id="IPR011545">
    <property type="entry name" value="DEAD/DEAH_box_helicase_dom"/>
</dbReference>
<evidence type="ECO:0000256" key="8">
    <source>
        <dbReference type="ARBA" id="ARBA00022884"/>
    </source>
</evidence>
<keyword evidence="16" id="KW-1185">Reference proteome</keyword>
<feature type="short sequence motif" description="Q motif" evidence="10">
    <location>
        <begin position="61"/>
        <end position="89"/>
    </location>
</feature>
<dbReference type="STRING" id="133412.A0A1R1YGR9"/>
<dbReference type="Pfam" id="PF00270">
    <property type="entry name" value="DEAD"/>
    <property type="match status" value="1"/>
</dbReference>
<dbReference type="PROSITE" id="PS51194">
    <property type="entry name" value="HELICASE_CTER"/>
    <property type="match status" value="1"/>
</dbReference>
<dbReference type="GO" id="GO:0003723">
    <property type="term" value="F:RNA binding"/>
    <property type="evidence" value="ECO:0007669"/>
    <property type="project" value="UniProtKB-KW"/>
</dbReference>
<comment type="function">
    <text evidence="1">ATP-binding RNA helicase involved in the biogenesis of 60S ribosomal subunits and is required for the normal formation of 25S and 5.8S rRNAs.</text>
</comment>
<dbReference type="SMART" id="SM00487">
    <property type="entry name" value="DEXDc"/>
    <property type="match status" value="1"/>
</dbReference>
<dbReference type="GO" id="GO:0005524">
    <property type="term" value="F:ATP binding"/>
    <property type="evidence" value="ECO:0007669"/>
    <property type="project" value="UniProtKB-KW"/>
</dbReference>
<dbReference type="SMART" id="SM01123">
    <property type="entry name" value="DBP10CT"/>
    <property type="match status" value="1"/>
</dbReference>
<dbReference type="PROSITE" id="PS51192">
    <property type="entry name" value="HELICASE_ATP_BIND_1"/>
    <property type="match status" value="1"/>
</dbReference>
<feature type="compositionally biased region" description="Low complexity" evidence="11">
    <location>
        <begin position="1"/>
        <end position="17"/>
    </location>
</feature>
<sequence>MGGNSSDSDNDNIDISSLLVPTAKSSQKKNKSFKEKSSEKTVEINPEETATKSKPGNKSKSNFELLGLSQNLAKATYHRGYRQPTPVQRKTIPVIVSKRDVVAMARTGSGKTASYMLPILHRLYAHKQQIGIRCVIIVPNRELAIQVYNEAIYFIKGSNSNLRVGLIVGGDSLESQFNLLVTQNPDIVIATPGRLLHVSVEMKLSFNLLEVLCFDEADRLFEMGFGVQLTELLNIFPKARQTLLFSATMPESLVGFINLGLSDPFFVRLDTELKLSENLSMSFFNIQENNRDASLMFLLDKIGPKKQTIIFCSTKYTVEYLHLLVTKFGYKAAYIYGSLDQTARQIQMNLFRKNLVSLLIVTDLAARGIDIPILDYVINYNFIDNTKIFVHRVGRVARAGRSGWAYSLLTPDELPYLIDLKLFLGRELVYGKGKDVDYRTTLVMGNLSNEMIHNQVSSISAYFSVDSALENGRTASNNSMIKYRKSRIVPSASSYREAKLLVSSKATLEPNPLFSSTLNSSQLSMINSISGYKPNQTIFEQGLRGNKLISDPARLSIVQFRLKNSEYIKETKNKQKVNEKISEIQPEKSFVDDEYYIPHRKPDADTEKGYALLKGNTFAEQAQNAMVSLTNDDNFNRPINKKVLRWDSKKKNFVQGLGIGSDNKKLITTESGVKLPATYKTDAFKDYLKKTKLPNVQVGQAEIPGMSDNFENKKRLKNFHTKISAPKELDSKHINYEKSLKKRKIESGDNGKQKADKIPKIINGRLKVGKTKDGKMPKSELLTAEKIRKNRSIQESKFRRSNNVKSKPRK</sequence>
<evidence type="ECO:0000256" key="3">
    <source>
        <dbReference type="ARBA" id="ARBA00012552"/>
    </source>
</evidence>
<dbReference type="Pfam" id="PF08147">
    <property type="entry name" value="DBP10CT"/>
    <property type="match status" value="1"/>
</dbReference>
<comment type="caution">
    <text evidence="15">The sequence shown here is derived from an EMBL/GenBank/DDBJ whole genome shotgun (WGS) entry which is preliminary data.</text>
</comment>
<dbReference type="PROSITE" id="PS51195">
    <property type="entry name" value="Q_MOTIF"/>
    <property type="match status" value="1"/>
</dbReference>
<evidence type="ECO:0000256" key="9">
    <source>
        <dbReference type="ARBA" id="ARBA00047984"/>
    </source>
</evidence>
<dbReference type="PANTHER" id="PTHR47959">
    <property type="entry name" value="ATP-DEPENDENT RNA HELICASE RHLE-RELATED"/>
    <property type="match status" value="1"/>
</dbReference>
<dbReference type="EMBL" id="LSSN01000068">
    <property type="protein sequence ID" value="OMJ26102.1"/>
    <property type="molecule type" value="Genomic_DNA"/>
</dbReference>
<comment type="similarity">
    <text evidence="2">Belongs to the DEAD box helicase family. DDX54/DBP10 subfamily.</text>
</comment>
<dbReference type="InterPro" id="IPR050079">
    <property type="entry name" value="DEAD_box_RNA_helicase"/>
</dbReference>
<dbReference type="OrthoDB" id="10261375at2759"/>
<evidence type="ECO:0000256" key="6">
    <source>
        <dbReference type="ARBA" id="ARBA00022806"/>
    </source>
</evidence>
<keyword evidence="6 15" id="KW-0347">Helicase</keyword>
<gene>
    <name evidence="15" type="ORF">AYI70_g432</name>
</gene>
<dbReference type="EC" id="3.6.4.13" evidence="3"/>
<dbReference type="Pfam" id="PF00271">
    <property type="entry name" value="Helicase_C"/>
    <property type="match status" value="1"/>
</dbReference>
<dbReference type="Proteomes" id="UP000187283">
    <property type="component" value="Unassembled WGS sequence"/>
</dbReference>
<dbReference type="CDD" id="cd18787">
    <property type="entry name" value="SF2_C_DEAD"/>
    <property type="match status" value="1"/>
</dbReference>